<organism evidence="6 7">
    <name type="scientific">Streptococcus cristatus</name>
    <dbReference type="NCBI Taxonomy" id="45634"/>
    <lineage>
        <taxon>Bacteria</taxon>
        <taxon>Bacillati</taxon>
        <taxon>Bacillota</taxon>
        <taxon>Bacilli</taxon>
        <taxon>Lactobacillales</taxon>
        <taxon>Streptococcaceae</taxon>
        <taxon>Streptococcus</taxon>
    </lineage>
</organism>
<reference evidence="6 7" key="1">
    <citation type="submission" date="2019-08" db="EMBL/GenBank/DDBJ databases">
        <title>Genome sequence and analysis of Streptococcus cristatus strain S22 isolated from throat swab of children scarlet fever in Hangzhou, China.</title>
        <authorList>
            <person name="Huang Y."/>
            <person name="Xie L."/>
        </authorList>
    </citation>
    <scope>NUCLEOTIDE SEQUENCE [LARGE SCALE GENOMIC DNA]</scope>
    <source>
        <strain evidence="6 7">S22</strain>
    </source>
</reference>
<evidence type="ECO:0000313" key="6">
    <source>
        <dbReference type="EMBL" id="KAA0963216.1"/>
    </source>
</evidence>
<name>A0A5B0DAK5_STRCR</name>
<keyword evidence="1" id="KW-0540">Nuclease</keyword>
<dbReference type="InterPro" id="IPR002711">
    <property type="entry name" value="HNH"/>
</dbReference>
<evidence type="ECO:0000259" key="5">
    <source>
        <dbReference type="SMART" id="SM00507"/>
    </source>
</evidence>
<dbReference type="GO" id="GO:0008270">
    <property type="term" value="F:zinc ion binding"/>
    <property type="evidence" value="ECO:0007669"/>
    <property type="project" value="InterPro"/>
</dbReference>
<dbReference type="AlphaFoldDB" id="A0A5B0DAK5"/>
<evidence type="ECO:0000256" key="3">
    <source>
        <dbReference type="ARBA" id="ARBA00038412"/>
    </source>
</evidence>
<evidence type="ECO:0000256" key="4">
    <source>
        <dbReference type="ARBA" id="ARBA00040194"/>
    </source>
</evidence>
<dbReference type="InterPro" id="IPR003615">
    <property type="entry name" value="HNH_nuc"/>
</dbReference>
<dbReference type="SMART" id="SM00507">
    <property type="entry name" value="HNHc"/>
    <property type="match status" value="1"/>
</dbReference>
<keyword evidence="6" id="KW-0255">Endonuclease</keyword>
<dbReference type="RefSeq" id="WP_149518673.1">
    <property type="nucleotide sequence ID" value="NZ_VSJJ01000015.1"/>
</dbReference>
<dbReference type="CDD" id="cd00085">
    <property type="entry name" value="HNHc"/>
    <property type="match status" value="1"/>
</dbReference>
<evidence type="ECO:0000313" key="7">
    <source>
        <dbReference type="Proteomes" id="UP000323039"/>
    </source>
</evidence>
<dbReference type="Proteomes" id="UP000323039">
    <property type="component" value="Unassembled WGS sequence"/>
</dbReference>
<evidence type="ECO:0000256" key="2">
    <source>
        <dbReference type="ARBA" id="ARBA00022801"/>
    </source>
</evidence>
<dbReference type="GO" id="GO:0003676">
    <property type="term" value="F:nucleic acid binding"/>
    <property type="evidence" value="ECO:0007669"/>
    <property type="project" value="InterPro"/>
</dbReference>
<dbReference type="PANTHER" id="PTHR41286">
    <property type="entry name" value="HNH NUCLEASE YAJD-RELATED"/>
    <property type="match status" value="1"/>
</dbReference>
<dbReference type="GO" id="GO:0016787">
    <property type="term" value="F:hydrolase activity"/>
    <property type="evidence" value="ECO:0007669"/>
    <property type="project" value="UniProtKB-KW"/>
</dbReference>
<keyword evidence="2" id="KW-0378">Hydrolase</keyword>
<evidence type="ECO:0000256" key="1">
    <source>
        <dbReference type="ARBA" id="ARBA00022722"/>
    </source>
</evidence>
<gene>
    <name evidence="6" type="ORF">FXF62_10305</name>
</gene>
<sequence>MIDVSTREERREFYNSSDWKRLRKQALERDHHECVWCRDEGRVTIDSLEVDHIKELEFYPELALELDNLRTLCKECHNKRHDRFQFRKSQKMQEKNFRSDEWWGN</sequence>
<comment type="similarity">
    <text evidence="3">Belongs to the HNH nuclease family.</text>
</comment>
<proteinExistence type="inferred from homology"/>
<accession>A0A5B0DAK5</accession>
<comment type="caution">
    <text evidence="6">The sequence shown here is derived from an EMBL/GenBank/DDBJ whole genome shotgun (WGS) entry which is preliminary data.</text>
</comment>
<protein>
    <recommendedName>
        <fullName evidence="4">Putative HNH nuclease YajD</fullName>
    </recommendedName>
</protein>
<dbReference type="EMBL" id="VSJJ01000015">
    <property type="protein sequence ID" value="KAA0963216.1"/>
    <property type="molecule type" value="Genomic_DNA"/>
</dbReference>
<dbReference type="Pfam" id="PF01844">
    <property type="entry name" value="HNH"/>
    <property type="match status" value="1"/>
</dbReference>
<feature type="domain" description="HNH nuclease" evidence="5">
    <location>
        <begin position="21"/>
        <end position="78"/>
    </location>
</feature>
<dbReference type="PANTHER" id="PTHR41286:SF1">
    <property type="entry name" value="HNH NUCLEASE YAJD-RELATED"/>
    <property type="match status" value="1"/>
</dbReference>
<dbReference type="GO" id="GO:0004519">
    <property type="term" value="F:endonuclease activity"/>
    <property type="evidence" value="ECO:0007669"/>
    <property type="project" value="UniProtKB-KW"/>
</dbReference>
<dbReference type="GO" id="GO:0005829">
    <property type="term" value="C:cytosol"/>
    <property type="evidence" value="ECO:0007669"/>
    <property type="project" value="TreeGrafter"/>
</dbReference>
<dbReference type="Gene3D" id="1.10.30.50">
    <property type="match status" value="1"/>
</dbReference>